<proteinExistence type="predicted"/>
<feature type="compositionally biased region" description="Pro residues" evidence="1">
    <location>
        <begin position="25"/>
        <end position="40"/>
    </location>
</feature>
<evidence type="ECO:0000256" key="1">
    <source>
        <dbReference type="SAM" id="MobiDB-lite"/>
    </source>
</evidence>
<dbReference type="STRING" id="745531.A0A0C3S621"/>
<dbReference type="InterPro" id="IPR000073">
    <property type="entry name" value="AB_hydrolase_1"/>
</dbReference>
<feature type="domain" description="AB hydrolase-1" evidence="2">
    <location>
        <begin position="141"/>
        <end position="453"/>
    </location>
</feature>
<keyword evidence="4" id="KW-1185">Reference proteome</keyword>
<dbReference type="HOGENOM" id="CLU_032490_1_0_1"/>
<dbReference type="AlphaFoldDB" id="A0A0C3S621"/>
<dbReference type="Gene3D" id="3.40.50.1820">
    <property type="entry name" value="alpha/beta hydrolase"/>
    <property type="match status" value="1"/>
</dbReference>
<protein>
    <recommendedName>
        <fullName evidence="2">AB hydrolase-1 domain-containing protein</fullName>
    </recommendedName>
</protein>
<dbReference type="Pfam" id="PF12697">
    <property type="entry name" value="Abhydrolase_6"/>
    <property type="match status" value="1"/>
</dbReference>
<name>A0A0C3S621_PHLG1</name>
<evidence type="ECO:0000313" key="3">
    <source>
        <dbReference type="EMBL" id="KIP03855.1"/>
    </source>
</evidence>
<dbReference type="Proteomes" id="UP000053257">
    <property type="component" value="Unassembled WGS sequence"/>
</dbReference>
<organism evidence="3 4">
    <name type="scientific">Phlebiopsis gigantea (strain 11061_1 CR5-6)</name>
    <name type="common">White-rot fungus</name>
    <name type="synonym">Peniophora gigantea</name>
    <dbReference type="NCBI Taxonomy" id="745531"/>
    <lineage>
        <taxon>Eukaryota</taxon>
        <taxon>Fungi</taxon>
        <taxon>Dikarya</taxon>
        <taxon>Basidiomycota</taxon>
        <taxon>Agaricomycotina</taxon>
        <taxon>Agaricomycetes</taxon>
        <taxon>Polyporales</taxon>
        <taxon>Phanerochaetaceae</taxon>
        <taxon>Phlebiopsis</taxon>
    </lineage>
</organism>
<accession>A0A0C3S621</accession>
<dbReference type="EMBL" id="KN840597">
    <property type="protein sequence ID" value="KIP03855.1"/>
    <property type="molecule type" value="Genomic_DNA"/>
</dbReference>
<feature type="region of interest" description="Disordered" evidence="1">
    <location>
        <begin position="1"/>
        <end position="40"/>
    </location>
</feature>
<evidence type="ECO:0000259" key="2">
    <source>
        <dbReference type="Pfam" id="PF12697"/>
    </source>
</evidence>
<dbReference type="SUPFAM" id="SSF53474">
    <property type="entry name" value="alpha/beta-Hydrolases"/>
    <property type="match status" value="1"/>
</dbReference>
<dbReference type="OrthoDB" id="94039at2759"/>
<sequence>MLVPRTLSQQQFKRSPLHARALPPLEKPPQPEHLPLPPTPPVSVDPVISKHFHVSTHLVPAAYPRLTPYVPAVPLPTFSKDKAQYKASVEKTLDGIMGWRMKQWSGELDHMPPNRNLLWNCIKRFVRKESSRGSGSPVTLFVAHSNGFPKEMWEPALAHLIAENARSANPVNIAEIWLWESINHGDSALVNDYNSMGGLYDWADNTRDMLNFLLSYLPNDPSVKKLPTHLPRLPTKLAASRQYFGFQSRALASIGHSFGGCSSLRAALECPQLFSSMVLVDPIISPWRKGTELLPERPVRMARGAIKRRSHWASKEEALRLLQQSPFFGVWDPAALKSYVDHGMCEDPQGGVRLKTSGTLEGIVFSEALASCEAWHLAEDLDPSIELRWIQPEFPMIECVSTRRVPAGADERVFVSSDIPKDHMVWLRPENSSNVIIPGSSHLIPHEKPRELAHDLLGFYSRKYARVRRPVAVRQDAPMPSLYAN</sequence>
<gene>
    <name evidence="3" type="ORF">PHLGIDRAFT_25908</name>
</gene>
<feature type="compositionally biased region" description="Polar residues" evidence="1">
    <location>
        <begin position="1"/>
        <end position="13"/>
    </location>
</feature>
<dbReference type="InterPro" id="IPR029058">
    <property type="entry name" value="AB_hydrolase_fold"/>
</dbReference>
<reference evidence="3 4" key="1">
    <citation type="journal article" date="2014" name="PLoS Genet.">
        <title>Analysis of the Phlebiopsis gigantea genome, transcriptome and secretome provides insight into its pioneer colonization strategies of wood.</title>
        <authorList>
            <person name="Hori C."/>
            <person name="Ishida T."/>
            <person name="Igarashi K."/>
            <person name="Samejima M."/>
            <person name="Suzuki H."/>
            <person name="Master E."/>
            <person name="Ferreira P."/>
            <person name="Ruiz-Duenas F.J."/>
            <person name="Held B."/>
            <person name="Canessa P."/>
            <person name="Larrondo L.F."/>
            <person name="Schmoll M."/>
            <person name="Druzhinina I.S."/>
            <person name="Kubicek C.P."/>
            <person name="Gaskell J.A."/>
            <person name="Kersten P."/>
            <person name="St John F."/>
            <person name="Glasner J."/>
            <person name="Sabat G."/>
            <person name="Splinter BonDurant S."/>
            <person name="Syed K."/>
            <person name="Yadav J."/>
            <person name="Mgbeahuruike A.C."/>
            <person name="Kovalchuk A."/>
            <person name="Asiegbu F.O."/>
            <person name="Lackner G."/>
            <person name="Hoffmeister D."/>
            <person name="Rencoret J."/>
            <person name="Gutierrez A."/>
            <person name="Sun H."/>
            <person name="Lindquist E."/>
            <person name="Barry K."/>
            <person name="Riley R."/>
            <person name="Grigoriev I.V."/>
            <person name="Henrissat B."/>
            <person name="Kues U."/>
            <person name="Berka R.M."/>
            <person name="Martinez A.T."/>
            <person name="Covert S.F."/>
            <person name="Blanchette R.A."/>
            <person name="Cullen D."/>
        </authorList>
    </citation>
    <scope>NUCLEOTIDE SEQUENCE [LARGE SCALE GENOMIC DNA]</scope>
    <source>
        <strain evidence="3 4">11061_1 CR5-6</strain>
    </source>
</reference>
<evidence type="ECO:0000313" key="4">
    <source>
        <dbReference type="Proteomes" id="UP000053257"/>
    </source>
</evidence>